<dbReference type="EMBL" id="CM055096">
    <property type="protein sequence ID" value="KAJ7554658.1"/>
    <property type="molecule type" value="Genomic_DNA"/>
</dbReference>
<evidence type="ECO:0000313" key="2">
    <source>
        <dbReference type="Proteomes" id="UP001162992"/>
    </source>
</evidence>
<proteinExistence type="predicted"/>
<accession>A0ACC2DKA1</accession>
<comment type="caution">
    <text evidence="1">The sequence shown here is derived from an EMBL/GenBank/DDBJ whole genome shotgun (WGS) entry which is preliminary data.</text>
</comment>
<name>A0ACC2DKA1_DIPCM</name>
<reference evidence="2" key="1">
    <citation type="journal article" date="2024" name="Proc. Natl. Acad. Sci. U.S.A.">
        <title>Extraordinary preservation of gene collinearity over three hundred million years revealed in homosporous lycophytes.</title>
        <authorList>
            <person name="Li C."/>
            <person name="Wickell D."/>
            <person name="Kuo L.Y."/>
            <person name="Chen X."/>
            <person name="Nie B."/>
            <person name="Liao X."/>
            <person name="Peng D."/>
            <person name="Ji J."/>
            <person name="Jenkins J."/>
            <person name="Williams M."/>
            <person name="Shu S."/>
            <person name="Plott C."/>
            <person name="Barry K."/>
            <person name="Rajasekar S."/>
            <person name="Grimwood J."/>
            <person name="Han X."/>
            <person name="Sun S."/>
            <person name="Hou Z."/>
            <person name="He W."/>
            <person name="Dai G."/>
            <person name="Sun C."/>
            <person name="Schmutz J."/>
            <person name="Leebens-Mack J.H."/>
            <person name="Li F.W."/>
            <person name="Wang L."/>
        </authorList>
    </citation>
    <scope>NUCLEOTIDE SEQUENCE [LARGE SCALE GENOMIC DNA]</scope>
    <source>
        <strain evidence="2">cv. PW_Plant_1</strain>
    </source>
</reference>
<keyword evidence="2" id="KW-1185">Reference proteome</keyword>
<protein>
    <submittedName>
        <fullName evidence="1">Uncharacterized protein</fullName>
    </submittedName>
</protein>
<dbReference type="Proteomes" id="UP001162992">
    <property type="component" value="Chromosome 5"/>
</dbReference>
<evidence type="ECO:0000313" key="1">
    <source>
        <dbReference type="EMBL" id="KAJ7554658.1"/>
    </source>
</evidence>
<sequence length="311" mass="35790">MGFEDFQCWTVSQVENIKVCMEGKTILYGFCNNLVWHMQAQVQTPKRPLLIAKGASKDELLKTSEPKWKQKLAAADEHAERVRQLTLQAEKEYKNRQMLLQQERGIGFHDVVPLNELEFLTYLTEEGIINDCGEVDAKATVYAVFDEQKNLQYVGITRQVYHSMRLHFARVPKKCFYVKILHVSRPNRLLLERIRTAWIVENGGAPMGNDNGPHQNIWENPLDCKPLMTEEEEQKFKEVPAGPVQAKFLKDVARRIEKGILAGFAERNCKEKLRFDPKLKEKGLLDLKNEKTQLDACVPTTNFKLASTTKT</sequence>
<organism evidence="1 2">
    <name type="scientific">Diphasiastrum complanatum</name>
    <name type="common">Issler's clubmoss</name>
    <name type="synonym">Lycopodium complanatum</name>
    <dbReference type="NCBI Taxonomy" id="34168"/>
    <lineage>
        <taxon>Eukaryota</taxon>
        <taxon>Viridiplantae</taxon>
        <taxon>Streptophyta</taxon>
        <taxon>Embryophyta</taxon>
        <taxon>Tracheophyta</taxon>
        <taxon>Lycopodiopsida</taxon>
        <taxon>Lycopodiales</taxon>
        <taxon>Lycopodiaceae</taxon>
        <taxon>Lycopodioideae</taxon>
        <taxon>Diphasiastrum</taxon>
    </lineage>
</organism>
<gene>
    <name evidence="1" type="ORF">O6H91_05G002400</name>
</gene>